<feature type="transmembrane region" description="Helical" evidence="1">
    <location>
        <begin position="77"/>
        <end position="98"/>
    </location>
</feature>
<protein>
    <submittedName>
        <fullName evidence="2">Uncharacterized protein</fullName>
    </submittedName>
</protein>
<reference evidence="2 3" key="2">
    <citation type="journal article" date="2013" name="IMA Fungus">
        <title>IMA Genome-F 1: Ceratocystis fimbriata: Draft nuclear genome sequence for the plant pathogen, Ceratocystis fimbriata.</title>
        <authorList>
            <person name="Wilken P.M."/>
            <person name="Steenkamp E.T."/>
            <person name="Wingfield M.J."/>
            <person name="de Beer Z.W."/>
            <person name="Wingfield B.D."/>
        </authorList>
    </citation>
    <scope>NUCLEOTIDE SEQUENCE [LARGE SCALE GENOMIC DNA]</scope>
    <source>
        <strain evidence="2 3">CBS 114723</strain>
    </source>
</reference>
<sequence>MAGSRKSGGSAKTGATTRTAASRTARRYISHHHQYRWPGFLFNIWILIMLLSSTACLGILANFVVIQNRLKLSIPWYFPYFMTVSCLTLVFIFILIWLTWKRRLLPAIVMIGAFVLFLMWMIGLVRISMALWGSGSVNSQCSIQVFSQDPKGENMRTLAWMMQRSIWG</sequence>
<organism evidence="2 3">
    <name type="scientific">Ceratocystis fimbriata CBS 114723</name>
    <dbReference type="NCBI Taxonomy" id="1035309"/>
    <lineage>
        <taxon>Eukaryota</taxon>
        <taxon>Fungi</taxon>
        <taxon>Dikarya</taxon>
        <taxon>Ascomycota</taxon>
        <taxon>Pezizomycotina</taxon>
        <taxon>Sordariomycetes</taxon>
        <taxon>Hypocreomycetidae</taxon>
        <taxon>Microascales</taxon>
        <taxon>Ceratocystidaceae</taxon>
        <taxon>Ceratocystis</taxon>
    </lineage>
</organism>
<feature type="transmembrane region" description="Helical" evidence="1">
    <location>
        <begin position="40"/>
        <end position="65"/>
    </location>
</feature>
<keyword evidence="1" id="KW-0812">Transmembrane</keyword>
<evidence type="ECO:0000313" key="2">
    <source>
        <dbReference type="EMBL" id="PHH50734.1"/>
    </source>
</evidence>
<keyword evidence="1" id="KW-0472">Membrane</keyword>
<dbReference type="OrthoDB" id="3930290at2759"/>
<comment type="caution">
    <text evidence="2">The sequence shown here is derived from an EMBL/GenBank/DDBJ whole genome shotgun (WGS) entry which is preliminary data.</text>
</comment>
<feature type="transmembrane region" description="Helical" evidence="1">
    <location>
        <begin position="104"/>
        <end position="125"/>
    </location>
</feature>
<evidence type="ECO:0000313" key="3">
    <source>
        <dbReference type="Proteomes" id="UP000222788"/>
    </source>
</evidence>
<reference evidence="2 3" key="1">
    <citation type="journal article" date="2013" name="Fungal Biol.">
        <title>Analysis of microsatellite markers in the genome of the plant pathogen Ceratocystis fimbriata.</title>
        <authorList>
            <person name="Simpson M.C."/>
            <person name="Wilken P.M."/>
            <person name="Coetzee M.P."/>
            <person name="Wingfield M.J."/>
            <person name="Wingfield B.D."/>
        </authorList>
    </citation>
    <scope>NUCLEOTIDE SEQUENCE [LARGE SCALE GENOMIC DNA]</scope>
    <source>
        <strain evidence="2 3">CBS 114723</strain>
    </source>
</reference>
<dbReference type="EMBL" id="APWK03000115">
    <property type="protein sequence ID" value="PHH50734.1"/>
    <property type="molecule type" value="Genomic_DNA"/>
</dbReference>
<dbReference type="AlphaFoldDB" id="A0A2C5WYN6"/>
<evidence type="ECO:0000256" key="1">
    <source>
        <dbReference type="SAM" id="Phobius"/>
    </source>
</evidence>
<gene>
    <name evidence="2" type="ORF">CFIMG_005370RA</name>
</gene>
<name>A0A2C5WYN6_9PEZI</name>
<keyword evidence="3" id="KW-1185">Reference proteome</keyword>
<accession>A0A2C5WYN6</accession>
<dbReference type="STRING" id="1035309.A0A2C5WYN6"/>
<proteinExistence type="predicted"/>
<dbReference type="Proteomes" id="UP000222788">
    <property type="component" value="Unassembled WGS sequence"/>
</dbReference>
<keyword evidence="1" id="KW-1133">Transmembrane helix</keyword>